<sequence length="440" mass="50087">MSPPQSILAPLDIALDHFPFTVMADIVNRWQPEFPSSRDANSKEFWAASNLEGWLLWKGQLLCDTVFQSTSHMTALERIQFMHLLLSNHGQNYLPMQTYWRGLKQSGRQDGKFHDVQASLKYRGFLGSLIDYRSDFMSLFTVLKDDKKTIEVRTGFPAIKFMHIMDVRGAMKDCLEVTVAGLVLFLQDRDSYKELLAYKGNEAQTLLDVLQDLLDLDYFSLAKPVICRALWRLSRDSGLHPRCFTLTGLQKIGQQVAGGGFGDIWKGLTDHIQTLLKEFSREALIWRQLCHSNLLPFFGLYYLENRLCLVSPWMENGNVMEFLRSEPPHLIRLSLILDVALGLEYLHKSKMVHGDLKGINILVTPSRRACIADFGLSSIINAMTLRLTTSSAPARGGTARYQAPELFQGKAIKTFETDIYAFGCVCYEVRRIYILNSLHS</sequence>
<dbReference type="InterPro" id="IPR051681">
    <property type="entry name" value="Ser/Thr_Kinases-Pseudokinases"/>
</dbReference>
<name>A0A8H6X3I5_9AGAR</name>
<evidence type="ECO:0000313" key="3">
    <source>
        <dbReference type="Proteomes" id="UP000620124"/>
    </source>
</evidence>
<gene>
    <name evidence="2" type="ORF">MVEN_02351900</name>
</gene>
<evidence type="ECO:0000313" key="2">
    <source>
        <dbReference type="EMBL" id="KAF7333364.1"/>
    </source>
</evidence>
<reference evidence="2" key="1">
    <citation type="submission" date="2020-05" db="EMBL/GenBank/DDBJ databases">
        <title>Mycena genomes resolve the evolution of fungal bioluminescence.</title>
        <authorList>
            <person name="Tsai I.J."/>
        </authorList>
    </citation>
    <scope>NUCLEOTIDE SEQUENCE</scope>
    <source>
        <strain evidence="2">CCC161011</strain>
    </source>
</reference>
<dbReference type="InterPro" id="IPR011009">
    <property type="entry name" value="Kinase-like_dom_sf"/>
</dbReference>
<dbReference type="OrthoDB" id="122279at2759"/>
<dbReference type="PROSITE" id="PS50011">
    <property type="entry name" value="PROTEIN_KINASE_DOM"/>
    <property type="match status" value="1"/>
</dbReference>
<organism evidence="2 3">
    <name type="scientific">Mycena venus</name>
    <dbReference type="NCBI Taxonomy" id="2733690"/>
    <lineage>
        <taxon>Eukaryota</taxon>
        <taxon>Fungi</taxon>
        <taxon>Dikarya</taxon>
        <taxon>Basidiomycota</taxon>
        <taxon>Agaricomycotina</taxon>
        <taxon>Agaricomycetes</taxon>
        <taxon>Agaricomycetidae</taxon>
        <taxon>Agaricales</taxon>
        <taxon>Marasmiineae</taxon>
        <taxon>Mycenaceae</taxon>
        <taxon>Mycena</taxon>
    </lineage>
</organism>
<dbReference type="PROSITE" id="PS00108">
    <property type="entry name" value="PROTEIN_KINASE_ST"/>
    <property type="match status" value="1"/>
</dbReference>
<protein>
    <submittedName>
        <fullName evidence="2">Protein kinase domain-containing protein</fullName>
    </submittedName>
</protein>
<keyword evidence="2" id="KW-0808">Transferase</keyword>
<dbReference type="PANTHER" id="PTHR44329">
    <property type="entry name" value="SERINE/THREONINE-PROTEIN KINASE TNNI3K-RELATED"/>
    <property type="match status" value="1"/>
</dbReference>
<evidence type="ECO:0000259" key="1">
    <source>
        <dbReference type="PROSITE" id="PS50011"/>
    </source>
</evidence>
<dbReference type="SUPFAM" id="SSF56112">
    <property type="entry name" value="Protein kinase-like (PK-like)"/>
    <property type="match status" value="1"/>
</dbReference>
<keyword evidence="2" id="KW-0418">Kinase</keyword>
<dbReference type="Pfam" id="PF07714">
    <property type="entry name" value="PK_Tyr_Ser-Thr"/>
    <property type="match status" value="1"/>
</dbReference>
<dbReference type="AlphaFoldDB" id="A0A8H6X3I5"/>
<dbReference type="Gene3D" id="1.10.510.10">
    <property type="entry name" value="Transferase(Phosphotransferase) domain 1"/>
    <property type="match status" value="1"/>
</dbReference>
<dbReference type="InterPro" id="IPR001245">
    <property type="entry name" value="Ser-Thr/Tyr_kinase_cat_dom"/>
</dbReference>
<dbReference type="EMBL" id="JACAZI010000029">
    <property type="protein sequence ID" value="KAF7333364.1"/>
    <property type="molecule type" value="Genomic_DNA"/>
</dbReference>
<keyword evidence="3" id="KW-1185">Reference proteome</keyword>
<dbReference type="InterPro" id="IPR000719">
    <property type="entry name" value="Prot_kinase_dom"/>
</dbReference>
<dbReference type="Proteomes" id="UP000620124">
    <property type="component" value="Unassembled WGS sequence"/>
</dbReference>
<dbReference type="GO" id="GO:0004674">
    <property type="term" value="F:protein serine/threonine kinase activity"/>
    <property type="evidence" value="ECO:0007669"/>
    <property type="project" value="TreeGrafter"/>
</dbReference>
<comment type="caution">
    <text evidence="2">The sequence shown here is derived from an EMBL/GenBank/DDBJ whole genome shotgun (WGS) entry which is preliminary data.</text>
</comment>
<accession>A0A8H6X3I5</accession>
<feature type="domain" description="Protein kinase" evidence="1">
    <location>
        <begin position="250"/>
        <end position="440"/>
    </location>
</feature>
<proteinExistence type="predicted"/>
<dbReference type="SMART" id="SM00220">
    <property type="entry name" value="S_TKc"/>
    <property type="match status" value="1"/>
</dbReference>
<dbReference type="InterPro" id="IPR008271">
    <property type="entry name" value="Ser/Thr_kinase_AS"/>
</dbReference>
<dbReference type="GO" id="GO:0005524">
    <property type="term" value="F:ATP binding"/>
    <property type="evidence" value="ECO:0007669"/>
    <property type="project" value="InterPro"/>
</dbReference>